<organism evidence="2">
    <name type="scientific">uncultured Ramlibacter sp</name>
    <dbReference type="NCBI Taxonomy" id="260755"/>
    <lineage>
        <taxon>Bacteria</taxon>
        <taxon>Pseudomonadati</taxon>
        <taxon>Pseudomonadota</taxon>
        <taxon>Betaproteobacteria</taxon>
        <taxon>Burkholderiales</taxon>
        <taxon>Comamonadaceae</taxon>
        <taxon>Ramlibacter</taxon>
        <taxon>environmental samples</taxon>
    </lineage>
</organism>
<dbReference type="AlphaFoldDB" id="A0A6J4Q4M8"/>
<dbReference type="EMBL" id="CADCUX010000521">
    <property type="protein sequence ID" value="CAA9427796.1"/>
    <property type="molecule type" value="Genomic_DNA"/>
</dbReference>
<dbReference type="GO" id="GO:0008690">
    <property type="term" value="F:3-deoxy-manno-octulosonate cytidylyltransferase activity"/>
    <property type="evidence" value="ECO:0007669"/>
    <property type="project" value="UniProtKB-EC"/>
</dbReference>
<feature type="region of interest" description="Disordered" evidence="1">
    <location>
        <begin position="1"/>
        <end position="156"/>
    </location>
</feature>
<keyword evidence="2" id="KW-0548">Nucleotidyltransferase</keyword>
<proteinExistence type="predicted"/>
<evidence type="ECO:0000313" key="2">
    <source>
        <dbReference type="EMBL" id="CAA9427796.1"/>
    </source>
</evidence>
<feature type="non-terminal residue" evidence="2">
    <location>
        <position position="1"/>
    </location>
</feature>
<feature type="non-terminal residue" evidence="2">
    <location>
        <position position="255"/>
    </location>
</feature>
<reference evidence="2" key="1">
    <citation type="submission" date="2020-02" db="EMBL/GenBank/DDBJ databases">
        <authorList>
            <person name="Meier V. D."/>
        </authorList>
    </citation>
    <scope>NUCLEOTIDE SEQUENCE</scope>
    <source>
        <strain evidence="2">AVDCRST_MAG51</strain>
    </source>
</reference>
<accession>A0A6J4Q4M8</accession>
<dbReference type="EC" id="2.7.7.38" evidence="2"/>
<sequence>AVHRDRPGPAGIDPAAQQAPRRHRRQTHGGSRGGTRASIACRARGGRSRQRRNHLGLQCPRRGGGEDVRRASLRHRPARAGQLPAGPGGRPCCGQRPGRRAAHRTGPDRCRGGRPRPAPRRSDEHGRPRADRRGRVHQHERGQGRHGFERAGAVLQPRAPALVARRFRERNRPPASGASAAAPRGHLRLPLRLPAQLPVDDAGSAGAARGARAVARALARAPDRRACDRACAGPRRRHLRGSGARAGTVRTAPGL</sequence>
<evidence type="ECO:0000256" key="1">
    <source>
        <dbReference type="SAM" id="MobiDB-lite"/>
    </source>
</evidence>
<gene>
    <name evidence="2" type="ORF">AVDCRST_MAG51-2434</name>
</gene>
<name>A0A6J4Q4M8_9BURK</name>
<keyword evidence="2" id="KW-0808">Transferase</keyword>
<feature type="compositionally biased region" description="Basic and acidic residues" evidence="1">
    <location>
        <begin position="120"/>
        <end position="149"/>
    </location>
</feature>
<feature type="compositionally biased region" description="Basic residues" evidence="1">
    <location>
        <begin position="44"/>
        <end position="54"/>
    </location>
</feature>
<protein>
    <submittedName>
        <fullName evidence="2">3-deoxy-manno-octulosonate cytidylyltransferase</fullName>
        <ecNumber evidence="2">2.7.7.38</ecNumber>
    </submittedName>
</protein>
<feature type="region of interest" description="Disordered" evidence="1">
    <location>
        <begin position="217"/>
        <end position="255"/>
    </location>
</feature>